<sequence length="219" mass="25479">MNRLLAVIRAILNRAHKEWEWIDSVPFIRLLPEPKKRIRWLTQGQAIRLIQELPPHLAEMVKFSLSTGLRESNVTRLQWSQIDMQRRCAWIHADQAKARKSIAVPLNEESLAVIRRQIGQHDTYVFSYQGKPVLNANTKAWRHALERAGIEDFRWHDLRHTWASWHVQNGTPLNILQELGGWSEPTMVQRYAHLSPGHLAEYADNARLGTNLVQQIKKA</sequence>
<dbReference type="Pfam" id="PF00589">
    <property type="entry name" value="Phage_integrase"/>
    <property type="match status" value="1"/>
</dbReference>
<organism evidence="4 5">
    <name type="scientific">Methylomonas koyamae</name>
    <dbReference type="NCBI Taxonomy" id="702114"/>
    <lineage>
        <taxon>Bacteria</taxon>
        <taxon>Pseudomonadati</taxon>
        <taxon>Pseudomonadota</taxon>
        <taxon>Gammaproteobacteria</taxon>
        <taxon>Methylococcales</taxon>
        <taxon>Methylococcaceae</taxon>
        <taxon>Methylomonas</taxon>
    </lineage>
</organism>
<evidence type="ECO:0000256" key="2">
    <source>
        <dbReference type="ARBA" id="ARBA00023172"/>
    </source>
</evidence>
<dbReference type="CDD" id="cd00796">
    <property type="entry name" value="INT_Rci_Hp1_C"/>
    <property type="match status" value="1"/>
</dbReference>
<keyword evidence="2" id="KW-0233">DNA recombination</keyword>
<evidence type="ECO:0000313" key="5">
    <source>
        <dbReference type="Proteomes" id="UP000077628"/>
    </source>
</evidence>
<evidence type="ECO:0000313" key="4">
    <source>
        <dbReference type="EMBL" id="OAI12972.1"/>
    </source>
</evidence>
<protein>
    <recommendedName>
        <fullName evidence="3">Tyr recombinase domain-containing protein</fullName>
    </recommendedName>
</protein>
<dbReference type="PANTHER" id="PTHR30349">
    <property type="entry name" value="PHAGE INTEGRASE-RELATED"/>
    <property type="match status" value="1"/>
</dbReference>
<evidence type="ECO:0000256" key="1">
    <source>
        <dbReference type="ARBA" id="ARBA00022908"/>
    </source>
</evidence>
<comment type="caution">
    <text evidence="4">The sequence shown here is derived from an EMBL/GenBank/DDBJ whole genome shotgun (WGS) entry which is preliminary data.</text>
</comment>
<name>A0A177N4Z6_9GAMM</name>
<keyword evidence="5" id="KW-1185">Reference proteome</keyword>
<dbReference type="PROSITE" id="PS51898">
    <property type="entry name" value="TYR_RECOMBINASE"/>
    <property type="match status" value="1"/>
</dbReference>
<evidence type="ECO:0000259" key="3">
    <source>
        <dbReference type="PROSITE" id="PS51898"/>
    </source>
</evidence>
<keyword evidence="1" id="KW-0229">DNA integration</keyword>
<dbReference type="GO" id="GO:0006310">
    <property type="term" value="P:DNA recombination"/>
    <property type="evidence" value="ECO:0007669"/>
    <property type="project" value="UniProtKB-KW"/>
</dbReference>
<dbReference type="InterPro" id="IPR013762">
    <property type="entry name" value="Integrase-like_cat_sf"/>
</dbReference>
<dbReference type="InterPro" id="IPR050090">
    <property type="entry name" value="Tyrosine_recombinase_XerCD"/>
</dbReference>
<dbReference type="SUPFAM" id="SSF56349">
    <property type="entry name" value="DNA breaking-rejoining enzymes"/>
    <property type="match status" value="1"/>
</dbReference>
<dbReference type="Gene3D" id="1.10.443.10">
    <property type="entry name" value="Intergrase catalytic core"/>
    <property type="match status" value="1"/>
</dbReference>
<dbReference type="GO" id="GO:0003677">
    <property type="term" value="F:DNA binding"/>
    <property type="evidence" value="ECO:0007669"/>
    <property type="project" value="InterPro"/>
</dbReference>
<dbReference type="Proteomes" id="UP000077628">
    <property type="component" value="Unassembled WGS sequence"/>
</dbReference>
<accession>A0A177N4Z6</accession>
<dbReference type="AlphaFoldDB" id="A0A177N4Z6"/>
<dbReference type="PANTHER" id="PTHR30349:SF64">
    <property type="entry name" value="PROPHAGE INTEGRASE INTD-RELATED"/>
    <property type="match status" value="1"/>
</dbReference>
<dbReference type="EMBL" id="LUUK01000215">
    <property type="protein sequence ID" value="OAI12972.1"/>
    <property type="molecule type" value="Genomic_DNA"/>
</dbReference>
<dbReference type="OrthoDB" id="9795573at2"/>
<reference evidence="5" key="1">
    <citation type="submission" date="2016-03" db="EMBL/GenBank/DDBJ databases">
        <authorList>
            <person name="Heylen K."/>
            <person name="De Vos P."/>
            <person name="Vekeman B."/>
        </authorList>
    </citation>
    <scope>NUCLEOTIDE SEQUENCE [LARGE SCALE GENOMIC DNA]</scope>
    <source>
        <strain evidence="5">R-45383</strain>
    </source>
</reference>
<proteinExistence type="predicted"/>
<dbReference type="InterPro" id="IPR002104">
    <property type="entry name" value="Integrase_catalytic"/>
</dbReference>
<gene>
    <name evidence="4" type="ORF">A1355_13865</name>
</gene>
<dbReference type="STRING" id="702114.A1355_13865"/>
<feature type="domain" description="Tyr recombinase" evidence="3">
    <location>
        <begin position="36"/>
        <end position="204"/>
    </location>
</feature>
<dbReference type="InterPro" id="IPR011010">
    <property type="entry name" value="DNA_brk_join_enz"/>
</dbReference>
<dbReference type="GO" id="GO:0015074">
    <property type="term" value="P:DNA integration"/>
    <property type="evidence" value="ECO:0007669"/>
    <property type="project" value="UniProtKB-KW"/>
</dbReference>